<dbReference type="Gene3D" id="1.10.260.40">
    <property type="entry name" value="lambda repressor-like DNA-binding domains"/>
    <property type="match status" value="1"/>
</dbReference>
<name>L0WIQ4_9GAMM</name>
<dbReference type="STRING" id="1177179.A11A3_01095"/>
<dbReference type="AlphaFoldDB" id="L0WIQ4"/>
<feature type="domain" description="HTH cro/C1-type" evidence="1">
    <location>
        <begin position="40"/>
        <end position="74"/>
    </location>
</feature>
<dbReference type="InterPro" id="IPR001387">
    <property type="entry name" value="Cro/C1-type_HTH"/>
</dbReference>
<dbReference type="CDD" id="cd00093">
    <property type="entry name" value="HTH_XRE"/>
    <property type="match status" value="1"/>
</dbReference>
<dbReference type="InterPro" id="IPR010982">
    <property type="entry name" value="Lambda_DNA-bd_dom_sf"/>
</dbReference>
<dbReference type="Proteomes" id="UP000010164">
    <property type="component" value="Unassembled WGS sequence"/>
</dbReference>
<keyword evidence="3" id="KW-1185">Reference proteome</keyword>
<evidence type="ECO:0000313" key="2">
    <source>
        <dbReference type="EMBL" id="EKF76047.1"/>
    </source>
</evidence>
<proteinExistence type="predicted"/>
<dbReference type="eggNOG" id="COG2320">
    <property type="taxonomic scope" value="Bacteria"/>
</dbReference>
<dbReference type="SUPFAM" id="SSF47413">
    <property type="entry name" value="lambda repressor-like DNA-binding domains"/>
    <property type="match status" value="1"/>
</dbReference>
<evidence type="ECO:0000313" key="3">
    <source>
        <dbReference type="Proteomes" id="UP000010164"/>
    </source>
</evidence>
<sequence>MSEKAEFAERLKAALIAEGYEPRPSVVEQNFNLRYWGHPVTFQAVRRWLRGESIPEQDKLMVLAEWLGVEPSTLRYGAPATGREISPKYGYESEEISADDRFLIKALLSLSPSRKKTVKDVIQAFIDADRMARKRKG</sequence>
<organism evidence="2 3">
    <name type="scientific">Alcanivorax hongdengensis A-11-3</name>
    <dbReference type="NCBI Taxonomy" id="1177179"/>
    <lineage>
        <taxon>Bacteria</taxon>
        <taxon>Pseudomonadati</taxon>
        <taxon>Pseudomonadota</taxon>
        <taxon>Gammaproteobacteria</taxon>
        <taxon>Oceanospirillales</taxon>
        <taxon>Alcanivoracaceae</taxon>
        <taxon>Alcanivorax</taxon>
    </lineage>
</organism>
<comment type="caution">
    <text evidence="2">The sequence shown here is derived from an EMBL/GenBank/DDBJ whole genome shotgun (WGS) entry which is preliminary data.</text>
</comment>
<dbReference type="OrthoDB" id="5636356at2"/>
<dbReference type="PROSITE" id="PS50943">
    <property type="entry name" value="HTH_CROC1"/>
    <property type="match status" value="1"/>
</dbReference>
<dbReference type="GO" id="GO:0003677">
    <property type="term" value="F:DNA binding"/>
    <property type="evidence" value="ECO:0007669"/>
    <property type="project" value="InterPro"/>
</dbReference>
<dbReference type="EMBL" id="AMRJ01000001">
    <property type="protein sequence ID" value="EKF76047.1"/>
    <property type="molecule type" value="Genomic_DNA"/>
</dbReference>
<evidence type="ECO:0000259" key="1">
    <source>
        <dbReference type="PROSITE" id="PS50943"/>
    </source>
</evidence>
<protein>
    <recommendedName>
        <fullName evidence="1">HTH cro/C1-type domain-containing protein</fullName>
    </recommendedName>
</protein>
<dbReference type="RefSeq" id="WP_008927410.1">
    <property type="nucleotide sequence ID" value="NZ_AMRJ01000001.1"/>
</dbReference>
<accession>L0WIQ4</accession>
<reference evidence="2 3" key="1">
    <citation type="journal article" date="2012" name="J. Bacteriol.">
        <title>Genome Sequence of the Alkane-Degrading Bacterium Alcanivorax hongdengensis Type Strain A-11-3.</title>
        <authorList>
            <person name="Lai Q."/>
            <person name="Shao Z."/>
        </authorList>
    </citation>
    <scope>NUCLEOTIDE SEQUENCE [LARGE SCALE GENOMIC DNA]</scope>
    <source>
        <strain evidence="2 3">A-11-3</strain>
    </source>
</reference>
<gene>
    <name evidence="2" type="ORF">A11A3_01095</name>
</gene>